<dbReference type="InterPro" id="IPR006110">
    <property type="entry name" value="Pol_omega/Rpo6/RPB6"/>
</dbReference>
<dbReference type="Proteomes" id="UP000186351">
    <property type="component" value="Chromosome"/>
</dbReference>
<accession>A0A1B1SCL3</accession>
<dbReference type="AlphaFoldDB" id="A0A1B1SCL3"/>
<dbReference type="GeneID" id="65537809"/>
<evidence type="ECO:0000313" key="6">
    <source>
        <dbReference type="Proteomes" id="UP000186351"/>
    </source>
</evidence>
<name>A0A1B1SCL3_9BACT</name>
<organism evidence="4 6">
    <name type="scientific">Muribaculum intestinale</name>
    <dbReference type="NCBI Taxonomy" id="1796646"/>
    <lineage>
        <taxon>Bacteria</taxon>
        <taxon>Pseudomonadati</taxon>
        <taxon>Bacteroidota</taxon>
        <taxon>Bacteroidia</taxon>
        <taxon>Bacteroidales</taxon>
        <taxon>Muribaculaceae</taxon>
        <taxon>Muribaculum</taxon>
    </lineage>
</organism>
<evidence type="ECO:0000313" key="4">
    <source>
        <dbReference type="EMBL" id="ANU64562.1"/>
    </source>
</evidence>
<dbReference type="RefSeq" id="WP_068961837.1">
    <property type="nucleotide sequence ID" value="NZ_CAJTAP010000020.1"/>
</dbReference>
<evidence type="ECO:0000313" key="5">
    <source>
        <dbReference type="EMBL" id="TGY71618.1"/>
    </source>
</evidence>
<dbReference type="KEGG" id="pary:A4V02_13080"/>
<feature type="coiled-coil region" evidence="3">
    <location>
        <begin position="46"/>
        <end position="76"/>
    </location>
</feature>
<dbReference type="GO" id="GO:0003899">
    <property type="term" value="F:DNA-directed RNA polymerase activity"/>
    <property type="evidence" value="ECO:0007669"/>
    <property type="project" value="InterPro"/>
</dbReference>
<keyword evidence="3" id="KW-0175">Coiled coil</keyword>
<keyword evidence="6" id="KW-1185">Reference proteome</keyword>
<dbReference type="GO" id="GO:0000428">
    <property type="term" value="C:DNA-directed RNA polymerase complex"/>
    <property type="evidence" value="ECO:0007669"/>
    <property type="project" value="UniProtKB-KW"/>
</dbReference>
<dbReference type="EMBL" id="CP015402">
    <property type="protein sequence ID" value="ANU64562.1"/>
    <property type="molecule type" value="Genomic_DNA"/>
</dbReference>
<dbReference type="SMART" id="SM01409">
    <property type="entry name" value="RNA_pol_Rpb6"/>
    <property type="match status" value="1"/>
</dbReference>
<protein>
    <submittedName>
        <fullName evidence="4">RNA polymerase Rpb6</fullName>
    </submittedName>
</protein>
<sequence>MDYKKTNAPLNTTTRDLVKMAEPTGNIYETVCIIAKRSNQIAGEMKHDLEKKLQEFASLNDNLEEISENREQIEISRYYEKLPKPTLIATQEYLEDKIFWRNPATDKNLD</sequence>
<dbReference type="OrthoDB" id="9429628at2"/>
<evidence type="ECO:0000256" key="3">
    <source>
        <dbReference type="SAM" id="Coils"/>
    </source>
</evidence>
<dbReference type="STRING" id="1796646.A4V02_13080"/>
<gene>
    <name evidence="4" type="ORF">A4V02_13080</name>
    <name evidence="5" type="ORF">E5333_11245</name>
</gene>
<accession>A0A1Z2XFY1</accession>
<proteinExistence type="predicted"/>
<reference evidence="6" key="1">
    <citation type="submission" date="2016-04" db="EMBL/GenBank/DDBJ databases">
        <title>Complete Genome Sequences of Twelve Strains of a Stable Defined Moderately Diverse Mouse Microbiota 2 (sDMDMm2).</title>
        <authorList>
            <person name="Uchimura Y."/>
            <person name="Wyss M."/>
            <person name="Brugiroux S."/>
            <person name="Limenitakis J.P."/>
            <person name="Stecher B."/>
            <person name="McCoy K.D."/>
            <person name="Macpherson A.J."/>
        </authorList>
    </citation>
    <scope>NUCLEOTIDE SEQUENCE [LARGE SCALE GENOMIC DNA]</scope>
    <source>
        <strain evidence="6">YL27</strain>
    </source>
</reference>
<reference evidence="5 7" key="3">
    <citation type="submission" date="2019-04" db="EMBL/GenBank/DDBJ databases">
        <title>Microbes associate with the intestines of laboratory mice.</title>
        <authorList>
            <person name="Navarre W."/>
            <person name="Wong E."/>
            <person name="Huang K."/>
            <person name="Tropini C."/>
            <person name="Ng K."/>
            <person name="Yu B."/>
        </authorList>
    </citation>
    <scope>NUCLEOTIDE SEQUENCE [LARGE SCALE GENOMIC DNA]</scope>
    <source>
        <strain evidence="5 7">NM06_A21</strain>
    </source>
</reference>
<dbReference type="Pfam" id="PF01192">
    <property type="entry name" value="RNA_pol_Rpb6"/>
    <property type="match status" value="1"/>
</dbReference>
<keyword evidence="1" id="KW-0240">DNA-directed RNA polymerase</keyword>
<reference evidence="4" key="2">
    <citation type="submission" date="2017-04" db="EMBL/GenBank/DDBJ databases">
        <title>Complete Genome Sequences of Twelve Strains of a Stable Defined Moderately Diverse Mouse Microbiota 2 (sDMDMm2).</title>
        <authorList>
            <person name="Uchimura Y."/>
            <person name="Wyss M."/>
            <person name="Brugiroux S."/>
            <person name="Limenitakis J.P."/>
            <person name="Stecher B."/>
            <person name="McCoy K.D."/>
            <person name="Macpherson A.J."/>
        </authorList>
    </citation>
    <scope>NUCLEOTIDE SEQUENCE</scope>
    <source>
        <strain evidence="4">YL27</strain>
    </source>
</reference>
<evidence type="ECO:0000256" key="1">
    <source>
        <dbReference type="ARBA" id="ARBA00022478"/>
    </source>
</evidence>
<dbReference type="EMBL" id="SRYD01000048">
    <property type="protein sequence ID" value="TGY71618.1"/>
    <property type="molecule type" value="Genomic_DNA"/>
</dbReference>
<dbReference type="GO" id="GO:0006351">
    <property type="term" value="P:DNA-templated transcription"/>
    <property type="evidence" value="ECO:0007669"/>
    <property type="project" value="InterPro"/>
</dbReference>
<dbReference type="Proteomes" id="UP000306630">
    <property type="component" value="Unassembled WGS sequence"/>
</dbReference>
<evidence type="ECO:0000313" key="7">
    <source>
        <dbReference type="Proteomes" id="UP000306630"/>
    </source>
</evidence>
<dbReference type="GO" id="GO:0003677">
    <property type="term" value="F:DNA binding"/>
    <property type="evidence" value="ECO:0007669"/>
    <property type="project" value="InterPro"/>
</dbReference>
<keyword evidence="2" id="KW-0804">Transcription</keyword>
<evidence type="ECO:0000256" key="2">
    <source>
        <dbReference type="ARBA" id="ARBA00023163"/>
    </source>
</evidence>